<accession>A0ACB6QXJ2</accession>
<sequence>MLSALHSLWNIFTLCSLLVTWISLSNATAAPADTSYWKPPYALRVVSNDDRINGRTIVPRTGSTGLTTNVYIDTNRKLHEAYHIYPSGNPWATTWSWENHTQLYELAIHSDRNSTELVLYYDKKPPKASGTPLLQFTIDIGPGVTHYWPAGTTVVSWTSWRFVWDEANERAVLRMFGWDNAEQWIAWQRSGTENEFDVYRWNGTLPKQSDGWDNSLFDIVADHVDIELEVVPLWTISPFD</sequence>
<comment type="caution">
    <text evidence="1">The sequence shown here is derived from an EMBL/GenBank/DDBJ whole genome shotgun (WGS) entry which is preliminary data.</text>
</comment>
<gene>
    <name evidence="1" type="ORF">BDR25DRAFT_313483</name>
</gene>
<organism evidence="1 2">
    <name type="scientific">Lindgomyces ingoldianus</name>
    <dbReference type="NCBI Taxonomy" id="673940"/>
    <lineage>
        <taxon>Eukaryota</taxon>
        <taxon>Fungi</taxon>
        <taxon>Dikarya</taxon>
        <taxon>Ascomycota</taxon>
        <taxon>Pezizomycotina</taxon>
        <taxon>Dothideomycetes</taxon>
        <taxon>Pleosporomycetidae</taxon>
        <taxon>Pleosporales</taxon>
        <taxon>Lindgomycetaceae</taxon>
        <taxon>Lindgomyces</taxon>
    </lineage>
</organism>
<evidence type="ECO:0000313" key="2">
    <source>
        <dbReference type="Proteomes" id="UP000799755"/>
    </source>
</evidence>
<proteinExistence type="predicted"/>
<evidence type="ECO:0000313" key="1">
    <source>
        <dbReference type="EMBL" id="KAF2471527.1"/>
    </source>
</evidence>
<keyword evidence="2" id="KW-1185">Reference proteome</keyword>
<name>A0ACB6QXJ2_9PLEO</name>
<protein>
    <submittedName>
        <fullName evidence="1">Uncharacterized protein</fullName>
    </submittedName>
</protein>
<reference evidence="1" key="1">
    <citation type="journal article" date="2020" name="Stud. Mycol.">
        <title>101 Dothideomycetes genomes: a test case for predicting lifestyles and emergence of pathogens.</title>
        <authorList>
            <person name="Haridas S."/>
            <person name="Albert R."/>
            <person name="Binder M."/>
            <person name="Bloem J."/>
            <person name="Labutti K."/>
            <person name="Salamov A."/>
            <person name="Andreopoulos B."/>
            <person name="Baker S."/>
            <person name="Barry K."/>
            <person name="Bills G."/>
            <person name="Bluhm B."/>
            <person name="Cannon C."/>
            <person name="Castanera R."/>
            <person name="Culley D."/>
            <person name="Daum C."/>
            <person name="Ezra D."/>
            <person name="Gonzalez J."/>
            <person name="Henrissat B."/>
            <person name="Kuo A."/>
            <person name="Liang C."/>
            <person name="Lipzen A."/>
            <person name="Lutzoni F."/>
            <person name="Magnuson J."/>
            <person name="Mondo S."/>
            <person name="Nolan M."/>
            <person name="Ohm R."/>
            <person name="Pangilinan J."/>
            <person name="Park H.-J."/>
            <person name="Ramirez L."/>
            <person name="Alfaro M."/>
            <person name="Sun H."/>
            <person name="Tritt A."/>
            <person name="Yoshinaga Y."/>
            <person name="Zwiers L.-H."/>
            <person name="Turgeon B."/>
            <person name="Goodwin S."/>
            <person name="Spatafora J."/>
            <person name="Crous P."/>
            <person name="Grigoriev I."/>
        </authorList>
    </citation>
    <scope>NUCLEOTIDE SEQUENCE</scope>
    <source>
        <strain evidence="1">ATCC 200398</strain>
    </source>
</reference>
<dbReference type="Proteomes" id="UP000799755">
    <property type="component" value="Unassembled WGS sequence"/>
</dbReference>
<dbReference type="EMBL" id="MU003504">
    <property type="protein sequence ID" value="KAF2471527.1"/>
    <property type="molecule type" value="Genomic_DNA"/>
</dbReference>